<reference evidence="6" key="1">
    <citation type="submission" date="2022-07" db="EMBL/GenBank/DDBJ databases">
        <title>Phylogenomic reconstructions and comparative analyses of Kickxellomycotina fungi.</title>
        <authorList>
            <person name="Reynolds N.K."/>
            <person name="Stajich J.E."/>
            <person name="Barry K."/>
            <person name="Grigoriev I.V."/>
            <person name="Crous P."/>
            <person name="Smith M.E."/>
        </authorList>
    </citation>
    <scope>NUCLEOTIDE SEQUENCE</scope>
    <source>
        <strain evidence="6">RSA 567</strain>
    </source>
</reference>
<feature type="compositionally biased region" description="Pro residues" evidence="5">
    <location>
        <begin position="250"/>
        <end position="261"/>
    </location>
</feature>
<feature type="region of interest" description="Disordered" evidence="5">
    <location>
        <begin position="496"/>
        <end position="517"/>
    </location>
</feature>
<feature type="compositionally biased region" description="Polar residues" evidence="5">
    <location>
        <begin position="115"/>
        <end position="130"/>
    </location>
</feature>
<dbReference type="GO" id="GO:0031267">
    <property type="term" value="F:small GTPase binding"/>
    <property type="evidence" value="ECO:0007669"/>
    <property type="project" value="TreeGrafter"/>
</dbReference>
<feature type="compositionally biased region" description="Low complexity" evidence="5">
    <location>
        <begin position="63"/>
        <end position="72"/>
    </location>
</feature>
<feature type="compositionally biased region" description="Low complexity" evidence="5">
    <location>
        <begin position="459"/>
        <end position="470"/>
    </location>
</feature>
<evidence type="ECO:0000256" key="1">
    <source>
        <dbReference type="ARBA" id="ARBA00004555"/>
    </source>
</evidence>
<protein>
    <submittedName>
        <fullName evidence="6">Uncharacterized protein</fullName>
    </submittedName>
</protein>
<accession>A0A9W8E6I4</accession>
<dbReference type="Proteomes" id="UP001151582">
    <property type="component" value="Unassembled WGS sequence"/>
</dbReference>
<feature type="region of interest" description="Disordered" evidence="5">
    <location>
        <begin position="442"/>
        <end position="483"/>
    </location>
</feature>
<feature type="region of interest" description="Disordered" evidence="5">
    <location>
        <begin position="565"/>
        <end position="597"/>
    </location>
</feature>
<keyword evidence="7" id="KW-1185">Reference proteome</keyword>
<dbReference type="GO" id="GO:0006888">
    <property type="term" value="P:endoplasmic reticulum to Golgi vesicle-mediated transport"/>
    <property type="evidence" value="ECO:0007669"/>
    <property type="project" value="TreeGrafter"/>
</dbReference>
<dbReference type="PANTHER" id="PTHR18921">
    <property type="entry name" value="MYOSIN HEAVY CHAIN - RELATED"/>
    <property type="match status" value="1"/>
</dbReference>
<dbReference type="AlphaFoldDB" id="A0A9W8E6I4"/>
<sequence>MQKDAMASRPPRPRRRESRLHAAGGKALTVGHQSPRSLVPSTAITTAPVEGVINAPSGGHTISRSFSRTSSRLQPSDRCDSRGTFEYTSESESEIDFGPFGLIPSDVENFEQLHSATAPRQSYSDRSGTPSLFARSEGDSDFIVESEASYDPFNPPPVNGHQVPPGCINPSWNYPPEKLDQLRAEIARRIKNGTFNPNPSQPSTPMPPPAAPAVRAGPAPVTPPAAPEPSRSAHRSPRVRTGSRQTDPRLSPPLQGPPSPTPSQKHGFQQQEARIADLQQENTALRLKLADIERQQSPRARGLNTFTPPTADSDPRRGVLDSAVGGMDGSESDGNSMALSRQELAALRKQVGALTQENAQLADDRLALQSQVTSLSTEVTTLKGRLQVTEADHSKAVGEYHRTLIDNQEIKVQLAQAEQQCDEVRQNYDCLQRRYESLLASRPLPSSPPFAHQPDHSARPLSLRSSPAPSVTETLYSHRPRRSSVVHAGPIPAASMQPLTGVASNHSSETLLNGHPDARFNYRSEPFSPSYGYSNQPISTLTSPLAAHRASVPFPYMTSPQVTSPRARYGLGPLAGGGSESSRPRGLTDASSHSRPDDWELARANLERVNHQLHSELQASQQLIQDKSKEIDGLRIQLNMAVGSLKDAELNYQHRLVQLQADLNSTSQGKGALADENTSLRLLYEDTKRLVAEKDEAYCEAQTIADRLREELSLKDRMLTKYHLADDDGYHLGQTSTAEGTKELFRLNQRLHNELDIKQLELTYQQKRIMSLYEGVNKRNDEIRYLRDKGKRYLTTIQTLLTNCERVAQLGPKVQHTLSYVTPPRSHSKA</sequence>
<feature type="coiled-coil region" evidence="4">
    <location>
        <begin position="407"/>
        <end position="441"/>
    </location>
</feature>
<gene>
    <name evidence="6" type="ORF">H4R34_005114</name>
</gene>
<feature type="region of interest" description="Disordered" evidence="5">
    <location>
        <begin position="292"/>
        <end position="318"/>
    </location>
</feature>
<feature type="compositionally biased region" description="Polar residues" evidence="5">
    <location>
        <begin position="502"/>
        <end position="511"/>
    </location>
</feature>
<name>A0A9W8E6I4_9FUNG</name>
<organism evidence="6 7">
    <name type="scientific">Dimargaris verticillata</name>
    <dbReference type="NCBI Taxonomy" id="2761393"/>
    <lineage>
        <taxon>Eukaryota</taxon>
        <taxon>Fungi</taxon>
        <taxon>Fungi incertae sedis</taxon>
        <taxon>Zoopagomycota</taxon>
        <taxon>Kickxellomycotina</taxon>
        <taxon>Dimargaritomycetes</taxon>
        <taxon>Dimargaritales</taxon>
        <taxon>Dimargaritaceae</taxon>
        <taxon>Dimargaris</taxon>
    </lineage>
</organism>
<evidence type="ECO:0000256" key="2">
    <source>
        <dbReference type="ARBA" id="ARBA00023034"/>
    </source>
</evidence>
<feature type="region of interest" description="Disordered" evidence="5">
    <location>
        <begin position="51"/>
        <end position="98"/>
    </location>
</feature>
<dbReference type="GO" id="GO:0005794">
    <property type="term" value="C:Golgi apparatus"/>
    <property type="evidence" value="ECO:0007669"/>
    <property type="project" value="UniProtKB-SubCell"/>
</dbReference>
<proteinExistence type="predicted"/>
<feature type="compositionally biased region" description="Basic and acidic residues" evidence="5">
    <location>
        <begin position="177"/>
        <end position="188"/>
    </location>
</feature>
<dbReference type="PANTHER" id="PTHR18921:SF2">
    <property type="entry name" value="THYROID RECEPTOR-INTERACTING PROTEIN 11"/>
    <property type="match status" value="1"/>
</dbReference>
<dbReference type="EMBL" id="JANBQB010000847">
    <property type="protein sequence ID" value="KAJ1973324.1"/>
    <property type="molecule type" value="Genomic_DNA"/>
</dbReference>
<dbReference type="OrthoDB" id="10255000at2759"/>
<evidence type="ECO:0000256" key="4">
    <source>
        <dbReference type="SAM" id="Coils"/>
    </source>
</evidence>
<dbReference type="GO" id="GO:0007030">
    <property type="term" value="P:Golgi organization"/>
    <property type="evidence" value="ECO:0007669"/>
    <property type="project" value="TreeGrafter"/>
</dbReference>
<feature type="compositionally biased region" description="Pro residues" evidence="5">
    <location>
        <begin position="199"/>
        <end position="211"/>
    </location>
</feature>
<evidence type="ECO:0000313" key="7">
    <source>
        <dbReference type="Proteomes" id="UP001151582"/>
    </source>
</evidence>
<feature type="coiled-coil region" evidence="4">
    <location>
        <begin position="337"/>
        <end position="364"/>
    </location>
</feature>
<feature type="region of interest" description="Disordered" evidence="5">
    <location>
        <begin position="1"/>
        <end position="39"/>
    </location>
</feature>
<evidence type="ECO:0000313" key="6">
    <source>
        <dbReference type="EMBL" id="KAJ1973324.1"/>
    </source>
</evidence>
<keyword evidence="2" id="KW-0333">Golgi apparatus</keyword>
<evidence type="ECO:0000256" key="3">
    <source>
        <dbReference type="ARBA" id="ARBA00023054"/>
    </source>
</evidence>
<feature type="region of interest" description="Disordered" evidence="5">
    <location>
        <begin position="115"/>
        <end position="270"/>
    </location>
</feature>
<comment type="subcellular location">
    <subcellularLocation>
        <location evidence="1">Golgi apparatus</location>
    </subcellularLocation>
</comment>
<keyword evidence="3 4" id="KW-0175">Coiled coil</keyword>
<comment type="caution">
    <text evidence="6">The sequence shown here is derived from an EMBL/GenBank/DDBJ whole genome shotgun (WGS) entry which is preliminary data.</text>
</comment>
<evidence type="ECO:0000256" key="5">
    <source>
        <dbReference type="SAM" id="MobiDB-lite"/>
    </source>
</evidence>